<reference evidence="1 2" key="1">
    <citation type="submission" date="2018-04" db="EMBL/GenBank/DDBJ databases">
        <title>Bacteria isolated from cave deposits of Manipur.</title>
        <authorList>
            <person name="Sahoo D."/>
            <person name="Sarangthem I."/>
            <person name="Nandeibam J."/>
        </authorList>
    </citation>
    <scope>NUCLEOTIDE SEQUENCE [LARGE SCALE GENOMIC DNA]</scope>
    <source>
        <strain evidence="2">mrc11</strain>
    </source>
</reference>
<dbReference type="OrthoDB" id="4951110at2"/>
<evidence type="ECO:0000313" key="1">
    <source>
        <dbReference type="EMBL" id="RAM37960.1"/>
    </source>
</evidence>
<dbReference type="Proteomes" id="UP000249166">
    <property type="component" value="Unassembled WGS sequence"/>
</dbReference>
<protein>
    <submittedName>
        <fullName evidence="1">Uncharacterized protein</fullName>
    </submittedName>
</protein>
<accession>A0A328HLA5</accession>
<sequence length="103" mass="10796">MPEDVAAGPVTDEELRRLLDGCLNEAVDPAAILAAMPDAELGRLADGLYRHLDTPSPAFGARFWYVQVSEELRLRHLGSYQSAAIVPGAIAAAGPVASEVPAG</sequence>
<dbReference type="EMBL" id="QLNP01000064">
    <property type="protein sequence ID" value="RAM37960.1"/>
    <property type="molecule type" value="Genomic_DNA"/>
</dbReference>
<dbReference type="AlphaFoldDB" id="A0A328HLA5"/>
<organism evidence="1 2">
    <name type="scientific">Arthrobacter globiformis</name>
    <dbReference type="NCBI Taxonomy" id="1665"/>
    <lineage>
        <taxon>Bacteria</taxon>
        <taxon>Bacillati</taxon>
        <taxon>Actinomycetota</taxon>
        <taxon>Actinomycetes</taxon>
        <taxon>Micrococcales</taxon>
        <taxon>Micrococcaceae</taxon>
        <taxon>Arthrobacter</taxon>
    </lineage>
</organism>
<evidence type="ECO:0000313" key="2">
    <source>
        <dbReference type="Proteomes" id="UP000249166"/>
    </source>
</evidence>
<gene>
    <name evidence="1" type="ORF">DBZ45_07510</name>
</gene>
<proteinExistence type="predicted"/>
<dbReference type="RefSeq" id="WP_111903290.1">
    <property type="nucleotide sequence ID" value="NZ_QLNP01000064.1"/>
</dbReference>
<comment type="caution">
    <text evidence="1">The sequence shown here is derived from an EMBL/GenBank/DDBJ whole genome shotgun (WGS) entry which is preliminary data.</text>
</comment>
<name>A0A328HLA5_ARTGO</name>